<dbReference type="PANTHER" id="PTHR31548">
    <property type="entry name" value="CLARIN"/>
    <property type="match status" value="1"/>
</dbReference>
<comment type="caution">
    <text evidence="7">The sequence shown here is derived from an EMBL/GenBank/DDBJ whole genome shotgun (WGS) entry which is preliminary data.</text>
</comment>
<dbReference type="PANTHER" id="PTHR31548:SF1">
    <property type="entry name" value="LD47387P"/>
    <property type="match status" value="1"/>
</dbReference>
<name>A0AAV4AHV4_9GAST</name>
<evidence type="ECO:0000313" key="8">
    <source>
        <dbReference type="Proteomes" id="UP000735302"/>
    </source>
</evidence>
<feature type="transmembrane region" description="Helical" evidence="6">
    <location>
        <begin position="7"/>
        <end position="28"/>
    </location>
</feature>
<protein>
    <submittedName>
        <fullName evidence="7">Clarin-3-like isoform x1</fullName>
    </submittedName>
</protein>
<keyword evidence="8" id="KW-1185">Reference proteome</keyword>
<dbReference type="Gene3D" id="1.20.140.150">
    <property type="match status" value="1"/>
</dbReference>
<dbReference type="EMBL" id="BLXT01003909">
    <property type="protein sequence ID" value="GFO07750.1"/>
    <property type="molecule type" value="Genomic_DNA"/>
</dbReference>
<evidence type="ECO:0000256" key="6">
    <source>
        <dbReference type="SAM" id="Phobius"/>
    </source>
</evidence>
<sequence>MVTAQRRWIGVSVFVAVIGVGFIVAAFATDHWIVSEPKGNATNQNSTGGSSSRYTANITFGLFTGSSHIDYGLGIRSENLILKCNVSEEVCAYVDKLIPSEDLRLMIETYKNQTDGTHLDEHWFGLFSFPLFVATLLMLVLAVVWGLVAIGFGIFNVFGRPIETITGPTGLYAWNSLALIFSLAAVGVYLGLFFSQFEENILQESDLRRGFTSDGLTDLDYSFYFVVGAVAAFFVNVVILIISDRKCSCSFSRSAEKEVDNGMILY</sequence>
<feature type="transmembrane region" description="Helical" evidence="6">
    <location>
        <begin position="221"/>
        <end position="243"/>
    </location>
</feature>
<proteinExistence type="inferred from homology"/>
<dbReference type="Pfam" id="PF25807">
    <property type="entry name" value="Clarin-2"/>
    <property type="match status" value="1"/>
</dbReference>
<dbReference type="InterPro" id="IPR026748">
    <property type="entry name" value="Clarin"/>
</dbReference>
<feature type="transmembrane region" description="Helical" evidence="6">
    <location>
        <begin position="131"/>
        <end position="159"/>
    </location>
</feature>
<accession>A0AAV4AHV4</accession>
<evidence type="ECO:0000256" key="5">
    <source>
        <dbReference type="ARBA" id="ARBA00023136"/>
    </source>
</evidence>
<dbReference type="Proteomes" id="UP000735302">
    <property type="component" value="Unassembled WGS sequence"/>
</dbReference>
<dbReference type="AlphaFoldDB" id="A0AAV4AHV4"/>
<keyword evidence="5 6" id="KW-0472">Membrane</keyword>
<comment type="similarity">
    <text evidence="2">Belongs to the clarin family.</text>
</comment>
<evidence type="ECO:0000313" key="7">
    <source>
        <dbReference type="EMBL" id="GFO07750.1"/>
    </source>
</evidence>
<feature type="transmembrane region" description="Helical" evidence="6">
    <location>
        <begin position="171"/>
        <end position="194"/>
    </location>
</feature>
<comment type="subcellular location">
    <subcellularLocation>
        <location evidence="1">Membrane</location>
        <topology evidence="1">Multi-pass membrane protein</topology>
    </subcellularLocation>
</comment>
<evidence type="ECO:0000256" key="1">
    <source>
        <dbReference type="ARBA" id="ARBA00004141"/>
    </source>
</evidence>
<keyword evidence="3 6" id="KW-0812">Transmembrane</keyword>
<evidence type="ECO:0000256" key="4">
    <source>
        <dbReference type="ARBA" id="ARBA00022989"/>
    </source>
</evidence>
<dbReference type="GO" id="GO:0007605">
    <property type="term" value="P:sensory perception of sound"/>
    <property type="evidence" value="ECO:0007669"/>
    <property type="project" value="UniProtKB-ARBA"/>
</dbReference>
<gene>
    <name evidence="7" type="ORF">PoB_003425500</name>
</gene>
<evidence type="ECO:0000256" key="2">
    <source>
        <dbReference type="ARBA" id="ARBA00005787"/>
    </source>
</evidence>
<keyword evidence="4 6" id="KW-1133">Transmembrane helix</keyword>
<dbReference type="GO" id="GO:0016020">
    <property type="term" value="C:membrane"/>
    <property type="evidence" value="ECO:0007669"/>
    <property type="project" value="UniProtKB-SubCell"/>
</dbReference>
<evidence type="ECO:0000256" key="3">
    <source>
        <dbReference type="ARBA" id="ARBA00022692"/>
    </source>
</evidence>
<organism evidence="7 8">
    <name type="scientific">Plakobranchus ocellatus</name>
    <dbReference type="NCBI Taxonomy" id="259542"/>
    <lineage>
        <taxon>Eukaryota</taxon>
        <taxon>Metazoa</taxon>
        <taxon>Spiralia</taxon>
        <taxon>Lophotrochozoa</taxon>
        <taxon>Mollusca</taxon>
        <taxon>Gastropoda</taxon>
        <taxon>Heterobranchia</taxon>
        <taxon>Euthyneura</taxon>
        <taxon>Panpulmonata</taxon>
        <taxon>Sacoglossa</taxon>
        <taxon>Placobranchoidea</taxon>
        <taxon>Plakobranchidae</taxon>
        <taxon>Plakobranchus</taxon>
    </lineage>
</organism>
<reference evidence="7 8" key="1">
    <citation type="journal article" date="2021" name="Elife">
        <title>Chloroplast acquisition without the gene transfer in kleptoplastic sea slugs, Plakobranchus ocellatus.</title>
        <authorList>
            <person name="Maeda T."/>
            <person name="Takahashi S."/>
            <person name="Yoshida T."/>
            <person name="Shimamura S."/>
            <person name="Takaki Y."/>
            <person name="Nagai Y."/>
            <person name="Toyoda A."/>
            <person name="Suzuki Y."/>
            <person name="Arimoto A."/>
            <person name="Ishii H."/>
            <person name="Satoh N."/>
            <person name="Nishiyama T."/>
            <person name="Hasebe M."/>
            <person name="Maruyama T."/>
            <person name="Minagawa J."/>
            <person name="Obokata J."/>
            <person name="Shigenobu S."/>
        </authorList>
    </citation>
    <scope>NUCLEOTIDE SEQUENCE [LARGE SCALE GENOMIC DNA]</scope>
</reference>